<dbReference type="GeneID" id="108253465"/>
<evidence type="ECO:0000256" key="1">
    <source>
        <dbReference type="SAM" id="MobiDB-lite"/>
    </source>
</evidence>
<dbReference type="PaxDb" id="121845-A0A1S4ELH9"/>
<dbReference type="AlphaFoldDB" id="A0A1S4ELH9"/>
<evidence type="ECO:0000313" key="3">
    <source>
        <dbReference type="RefSeq" id="XP_017302972.1"/>
    </source>
</evidence>
<accession>A0A1S4ELH9</accession>
<organism evidence="2 3">
    <name type="scientific">Diaphorina citri</name>
    <name type="common">Asian citrus psyllid</name>
    <dbReference type="NCBI Taxonomy" id="121845"/>
    <lineage>
        <taxon>Eukaryota</taxon>
        <taxon>Metazoa</taxon>
        <taxon>Ecdysozoa</taxon>
        <taxon>Arthropoda</taxon>
        <taxon>Hexapoda</taxon>
        <taxon>Insecta</taxon>
        <taxon>Pterygota</taxon>
        <taxon>Neoptera</taxon>
        <taxon>Paraneoptera</taxon>
        <taxon>Hemiptera</taxon>
        <taxon>Sternorrhyncha</taxon>
        <taxon>Psylloidea</taxon>
        <taxon>Psyllidae</taxon>
        <taxon>Diaphorininae</taxon>
        <taxon>Diaphorina</taxon>
    </lineage>
</organism>
<dbReference type="Proteomes" id="UP000079169">
    <property type="component" value="Unplaced"/>
</dbReference>
<feature type="region of interest" description="Disordered" evidence="1">
    <location>
        <begin position="49"/>
        <end position="71"/>
    </location>
</feature>
<sequence length="240" mass="27170">MHLESAGTSSSTNITSTRVTIPLERYHKTNYRTSPKLCLTDSEVKISAGDSLTSPPLPYRSDSDAPYWGDDELEPSQSDFEILAPSGQASGAYADEYGLTYCAHCGLVPSDAQCKYCTRCRQTKHEWLPNAPTRPLRRKLYKNSARPRHRETKSKTGAVKTKATKIKTKLKSLVSRKCHPQPPLSKFSNLKTRRLCYLRRHSGSSSSSGNSVLEEKANAFRKRRDFFFYKYHKYESDNSS</sequence>
<name>A0A1S4ELH9_DIACI</name>
<dbReference type="RefSeq" id="XP_017302972.1">
    <property type="nucleotide sequence ID" value="XM_017447483.2"/>
</dbReference>
<keyword evidence="2" id="KW-1185">Reference proteome</keyword>
<gene>
    <name evidence="3" type="primary">LOC108253465</name>
</gene>
<protein>
    <submittedName>
        <fullName evidence="3">Uncharacterized protein LOC108253465</fullName>
    </submittedName>
</protein>
<reference evidence="3" key="1">
    <citation type="submission" date="2025-08" db="UniProtKB">
        <authorList>
            <consortium name="RefSeq"/>
        </authorList>
    </citation>
    <scope>IDENTIFICATION</scope>
</reference>
<dbReference type="KEGG" id="dci:108253465"/>
<proteinExistence type="predicted"/>
<evidence type="ECO:0000313" key="2">
    <source>
        <dbReference type="Proteomes" id="UP000079169"/>
    </source>
</evidence>